<evidence type="ECO:0000256" key="1">
    <source>
        <dbReference type="SAM" id="MobiDB-lite"/>
    </source>
</evidence>
<comment type="caution">
    <text evidence="2">The sequence shown here is derived from an EMBL/GenBank/DDBJ whole genome shotgun (WGS) entry which is preliminary data.</text>
</comment>
<gene>
    <name evidence="2" type="ORF">NKR23_g3718</name>
</gene>
<evidence type="ECO:0000313" key="2">
    <source>
        <dbReference type="EMBL" id="KAJ9150225.1"/>
    </source>
</evidence>
<evidence type="ECO:0000313" key="3">
    <source>
        <dbReference type="Proteomes" id="UP001174694"/>
    </source>
</evidence>
<dbReference type="AlphaFoldDB" id="A0AA38RTF8"/>
<feature type="region of interest" description="Disordered" evidence="1">
    <location>
        <begin position="48"/>
        <end position="69"/>
    </location>
</feature>
<name>A0AA38RTF8_9PEZI</name>
<proteinExistence type="predicted"/>
<reference evidence="2" key="1">
    <citation type="submission" date="2022-07" db="EMBL/GenBank/DDBJ databases">
        <title>Fungi with potential for degradation of polypropylene.</title>
        <authorList>
            <person name="Gostincar C."/>
        </authorList>
    </citation>
    <scope>NUCLEOTIDE SEQUENCE</scope>
    <source>
        <strain evidence="2">EXF-13308</strain>
    </source>
</reference>
<dbReference type="EMBL" id="JANBVO010000008">
    <property type="protein sequence ID" value="KAJ9150225.1"/>
    <property type="molecule type" value="Genomic_DNA"/>
</dbReference>
<dbReference type="Proteomes" id="UP001174694">
    <property type="component" value="Unassembled WGS sequence"/>
</dbReference>
<organism evidence="2 3">
    <name type="scientific">Pleurostoma richardsiae</name>
    <dbReference type="NCBI Taxonomy" id="41990"/>
    <lineage>
        <taxon>Eukaryota</taxon>
        <taxon>Fungi</taxon>
        <taxon>Dikarya</taxon>
        <taxon>Ascomycota</taxon>
        <taxon>Pezizomycotina</taxon>
        <taxon>Sordariomycetes</taxon>
        <taxon>Sordariomycetidae</taxon>
        <taxon>Calosphaeriales</taxon>
        <taxon>Pleurostomataceae</taxon>
        <taxon>Pleurostoma</taxon>
    </lineage>
</organism>
<sequence>MADGSFQQTADGTQSAPARDAGFVLYSFIEGDQSDDTIKRKIYRPIPQVSHRDGPDAVPYRPRADNPPSWVDDLHDRQRVVQTQSLKFRYVTRELPWAEQALYPYPLGHAQHPSPGVEVEGDYSHIIAPCLFQTAYDVLFLDRNFWRAYRHGVLHVGEPDFPIYGFPKSQLEQVEAVGLEPEDFFLPEAGSEDQVSGLHAIFRLLPNVKEILVIGTLFWLNKKRYKLKREEWGYMIRPDRIALDQLEAWRFETPRGPRTSRSPPSIDETAQQMFAEWPRLRSMFARPNAGMEEVPQVAKWVMVHEGFAWQELRYVSEFPDDNCILCDEKVVHGCILPKDWN</sequence>
<protein>
    <submittedName>
        <fullName evidence="2">Uncharacterized protein</fullName>
    </submittedName>
</protein>
<accession>A0AA38RTF8</accession>
<keyword evidence="3" id="KW-1185">Reference proteome</keyword>